<dbReference type="SUPFAM" id="SSF49464">
    <property type="entry name" value="Carboxypeptidase regulatory domain-like"/>
    <property type="match status" value="1"/>
</dbReference>
<dbReference type="Pfam" id="PF14065">
    <property type="entry name" value="Pvc16_N"/>
    <property type="match status" value="1"/>
</dbReference>
<protein>
    <recommendedName>
        <fullName evidence="1">Pvc16 N-terminal domain-containing protein</fullName>
    </recommendedName>
</protein>
<evidence type="ECO:0000313" key="2">
    <source>
        <dbReference type="EMBL" id="GCE16164.1"/>
    </source>
</evidence>
<dbReference type="InterPro" id="IPR008969">
    <property type="entry name" value="CarboxyPept-like_regulatory"/>
</dbReference>
<dbReference type="EMBL" id="BIFR01000002">
    <property type="protein sequence ID" value="GCE16164.1"/>
    <property type="molecule type" value="Genomic_DNA"/>
</dbReference>
<reference evidence="3" key="1">
    <citation type="submission" date="2018-12" db="EMBL/GenBank/DDBJ databases">
        <title>Tengunoibacter tsumagoiensis gen. nov., sp. nov., Dictyobacter kobayashii sp. nov., D. alpinus sp. nov., and D. joshuensis sp. nov. and description of Dictyobacteraceae fam. nov. within the order Ktedonobacterales isolated from Tengu-no-mugimeshi.</title>
        <authorList>
            <person name="Wang C.M."/>
            <person name="Zheng Y."/>
            <person name="Sakai Y."/>
            <person name="Toyoda A."/>
            <person name="Minakuchi Y."/>
            <person name="Abe K."/>
            <person name="Yokota A."/>
            <person name="Yabe S."/>
        </authorList>
    </citation>
    <scope>NUCLEOTIDE SEQUENCE [LARGE SCALE GENOMIC DNA]</scope>
    <source>
        <strain evidence="3">Uno3</strain>
    </source>
</reference>
<evidence type="ECO:0000313" key="3">
    <source>
        <dbReference type="Proteomes" id="UP000287352"/>
    </source>
</evidence>
<organism evidence="2 3">
    <name type="scientific">Tengunoibacter tsumagoiensis</name>
    <dbReference type="NCBI Taxonomy" id="2014871"/>
    <lineage>
        <taxon>Bacteria</taxon>
        <taxon>Bacillati</taxon>
        <taxon>Chloroflexota</taxon>
        <taxon>Ktedonobacteria</taxon>
        <taxon>Ktedonobacterales</taxon>
        <taxon>Dictyobacteraceae</taxon>
        <taxon>Tengunoibacter</taxon>
    </lineage>
</organism>
<feature type="domain" description="Pvc16 N-terminal" evidence="1">
    <location>
        <begin position="5"/>
        <end position="169"/>
    </location>
</feature>
<comment type="caution">
    <text evidence="2">The sequence shown here is derived from an EMBL/GenBank/DDBJ whole genome shotgun (WGS) entry which is preliminary data.</text>
</comment>
<evidence type="ECO:0000259" key="1">
    <source>
        <dbReference type="Pfam" id="PF14065"/>
    </source>
</evidence>
<keyword evidence="3" id="KW-1185">Reference proteome</keyword>
<dbReference type="Proteomes" id="UP000287352">
    <property type="component" value="Unassembled WGS sequence"/>
</dbReference>
<proteinExistence type="predicted"/>
<name>A0A402AAH2_9CHLR</name>
<dbReference type="AlphaFoldDB" id="A0A402AAH2"/>
<dbReference type="InterPro" id="IPR025351">
    <property type="entry name" value="Pvc16_N"/>
</dbReference>
<dbReference type="RefSeq" id="WP_161975872.1">
    <property type="nucleotide sequence ID" value="NZ_BIFR01000002.1"/>
</dbReference>
<sequence>MLRDIHTALQRLFYQCGNISPQEVDIRFDAPTRECIEQLTRPTIYLFLVALQENIGLRQPKFEANYQHNRTERRPMPRRFDLRYMVFTLTREIEDDHLLLWRALLTLIRNPYIPSDLLSDELRRLNPPLVTRIEQRDEEPTFLNFWNACGIPPRPALSYIITIPVNSEVLTEEPLVLTHSTRPSPKWADRPLQEIKQQIGGIVHGMDSAPLMGARVALEGRANESCITDHEGRFSLRHVPTGLIRLRITLPDRGHKIVLIEVPSTSTEAQDGEVLYDIFLKSSSTREA</sequence>
<gene>
    <name evidence="2" type="ORF">KTT_60230</name>
</gene>
<accession>A0A402AAH2</accession>